<evidence type="ECO:0000313" key="2">
    <source>
        <dbReference type="EMBL" id="NIJ16508.1"/>
    </source>
</evidence>
<dbReference type="SUPFAM" id="SSF141371">
    <property type="entry name" value="PilZ domain-like"/>
    <property type="match status" value="1"/>
</dbReference>
<keyword evidence="3" id="KW-1185">Reference proteome</keyword>
<accession>A0A846M5S6</accession>
<name>A0A846M5S6_9SPHN</name>
<dbReference type="Gene3D" id="2.40.10.220">
    <property type="entry name" value="predicted glycosyltransferase like domains"/>
    <property type="match status" value="1"/>
</dbReference>
<dbReference type="Pfam" id="PF07238">
    <property type="entry name" value="PilZ"/>
    <property type="match status" value="1"/>
</dbReference>
<proteinExistence type="predicted"/>
<reference evidence="2 3" key="1">
    <citation type="submission" date="2020-03" db="EMBL/GenBank/DDBJ databases">
        <title>Genomic Encyclopedia of Type Strains, Phase IV (KMG-IV): sequencing the most valuable type-strain genomes for metagenomic binning, comparative biology and taxonomic classification.</title>
        <authorList>
            <person name="Goeker M."/>
        </authorList>
    </citation>
    <scope>NUCLEOTIDE SEQUENCE [LARGE SCALE GENOMIC DNA]</scope>
    <source>
        <strain evidence="2 3">DSM 21299</strain>
    </source>
</reference>
<sequence>MEINNAVTILHVGKLVTADRERLCVVHSLASKEALIRTTLPLESGQSVTLVLRNGFTVAAVVGFVQGEQVLLLFEGQMSTSAMLAEQRNGRGGREAIRLHITMPVSVAMPGGDCSCMMQDISLSGVKVVDETGSLAVGAEVQISIEGLGKRDATVCWHKEYDFGLQFHVPLGFKLLDQWTAQQG</sequence>
<gene>
    <name evidence="2" type="ORF">FHS54_001474</name>
</gene>
<comment type="caution">
    <text evidence="2">The sequence shown here is derived from an EMBL/GenBank/DDBJ whole genome shotgun (WGS) entry which is preliminary data.</text>
</comment>
<dbReference type="Proteomes" id="UP000576821">
    <property type="component" value="Unassembled WGS sequence"/>
</dbReference>
<dbReference type="InterPro" id="IPR009875">
    <property type="entry name" value="PilZ_domain"/>
</dbReference>
<dbReference type="EMBL" id="JAASQR010000002">
    <property type="protein sequence ID" value="NIJ16508.1"/>
    <property type="molecule type" value="Genomic_DNA"/>
</dbReference>
<evidence type="ECO:0000313" key="3">
    <source>
        <dbReference type="Proteomes" id="UP000576821"/>
    </source>
</evidence>
<organism evidence="2 3">
    <name type="scientific">Sphingobium vermicomposti</name>
    <dbReference type="NCBI Taxonomy" id="529005"/>
    <lineage>
        <taxon>Bacteria</taxon>
        <taxon>Pseudomonadati</taxon>
        <taxon>Pseudomonadota</taxon>
        <taxon>Alphaproteobacteria</taxon>
        <taxon>Sphingomonadales</taxon>
        <taxon>Sphingomonadaceae</taxon>
        <taxon>Sphingobium</taxon>
    </lineage>
</organism>
<dbReference type="RefSeq" id="WP_167303124.1">
    <property type="nucleotide sequence ID" value="NZ_JAASQR010000002.1"/>
</dbReference>
<evidence type="ECO:0000259" key="1">
    <source>
        <dbReference type="Pfam" id="PF07238"/>
    </source>
</evidence>
<dbReference type="GO" id="GO:0035438">
    <property type="term" value="F:cyclic-di-GMP binding"/>
    <property type="evidence" value="ECO:0007669"/>
    <property type="project" value="InterPro"/>
</dbReference>
<protein>
    <recommendedName>
        <fullName evidence="1">PilZ domain-containing protein</fullName>
    </recommendedName>
</protein>
<dbReference type="AlphaFoldDB" id="A0A846M5S6"/>
<feature type="domain" description="PilZ" evidence="1">
    <location>
        <begin position="94"/>
        <end position="169"/>
    </location>
</feature>